<dbReference type="Proteomes" id="UP000192445">
    <property type="component" value="Chromosome"/>
</dbReference>
<keyword evidence="1" id="KW-0378">Hydrolase</keyword>
<name>A0A1V0U628_STRVN</name>
<dbReference type="GeneID" id="63978570"/>
<dbReference type="InterPro" id="IPR005754">
    <property type="entry name" value="Sortase"/>
</dbReference>
<proteinExistence type="predicted"/>
<gene>
    <name evidence="4" type="ORF">B1H20_03515</name>
</gene>
<accession>A0A1V0U628</accession>
<dbReference type="InterPro" id="IPR023365">
    <property type="entry name" value="Sortase_dom-sf"/>
</dbReference>
<dbReference type="NCBIfam" id="NF033748">
    <property type="entry name" value="class_F_sortase"/>
    <property type="match status" value="1"/>
</dbReference>
<organism evidence="4 5">
    <name type="scientific">Streptomyces violaceoruber</name>
    <dbReference type="NCBI Taxonomy" id="1935"/>
    <lineage>
        <taxon>Bacteria</taxon>
        <taxon>Bacillati</taxon>
        <taxon>Actinomycetota</taxon>
        <taxon>Actinomycetes</taxon>
        <taxon>Kitasatosporales</taxon>
        <taxon>Streptomycetaceae</taxon>
        <taxon>Streptomyces</taxon>
        <taxon>Streptomyces violaceoruber group</taxon>
    </lineage>
</organism>
<dbReference type="CDD" id="cd05829">
    <property type="entry name" value="Sortase_F"/>
    <property type="match status" value="1"/>
</dbReference>
<dbReference type="SUPFAM" id="SSF63817">
    <property type="entry name" value="Sortase"/>
    <property type="match status" value="1"/>
</dbReference>
<evidence type="ECO:0000313" key="5">
    <source>
        <dbReference type="Proteomes" id="UP000192445"/>
    </source>
</evidence>
<evidence type="ECO:0000256" key="1">
    <source>
        <dbReference type="ARBA" id="ARBA00022801"/>
    </source>
</evidence>
<sequence>MNGSEPNDGPPGSQGRRTLVLTAAITALLLAGGLLLGWGVGRQQPAPPAAKNKAGESRAPATRTPLSDGGASSPSGGGQRTEALSASRPLSITIPAIDVTSPLEDLGLGKNRAMETPRDPDKAGWYTPGPAPGSVGPSVIAGHVTWDGAPAVFFKLTELDPGDRIEVRRADGRTAAFTVDRTAVYPKDEFPTVEVYRNLDHSGLRLITCGGDYSASDSRYADNVVVYATLTDSTAGN</sequence>
<feature type="transmembrane region" description="Helical" evidence="3">
    <location>
        <begin position="20"/>
        <end position="41"/>
    </location>
</feature>
<keyword evidence="3" id="KW-0472">Membrane</keyword>
<evidence type="ECO:0000256" key="3">
    <source>
        <dbReference type="SAM" id="Phobius"/>
    </source>
</evidence>
<evidence type="ECO:0000256" key="2">
    <source>
        <dbReference type="SAM" id="MobiDB-lite"/>
    </source>
</evidence>
<keyword evidence="3" id="KW-1133">Transmembrane helix</keyword>
<protein>
    <submittedName>
        <fullName evidence="4">Class F sortase</fullName>
    </submittedName>
</protein>
<keyword evidence="3" id="KW-0812">Transmembrane</keyword>
<evidence type="ECO:0000313" key="4">
    <source>
        <dbReference type="EMBL" id="ARF60560.1"/>
    </source>
</evidence>
<dbReference type="Gene3D" id="2.40.260.10">
    <property type="entry name" value="Sortase"/>
    <property type="match status" value="1"/>
</dbReference>
<dbReference type="KEGG" id="svu:B1H20_03515"/>
<dbReference type="InterPro" id="IPR042001">
    <property type="entry name" value="Sortase_F"/>
</dbReference>
<dbReference type="GO" id="GO:0016787">
    <property type="term" value="F:hydrolase activity"/>
    <property type="evidence" value="ECO:0007669"/>
    <property type="project" value="UniProtKB-KW"/>
</dbReference>
<dbReference type="RefSeq" id="WP_030112256.1">
    <property type="nucleotide sequence ID" value="NZ_CP020570.1"/>
</dbReference>
<reference evidence="4 5" key="1">
    <citation type="submission" date="2017-03" db="EMBL/GenBank/DDBJ databases">
        <title>Complete Genome Sequence of a natural compounds producer, Streptomyces violaceus S21.</title>
        <authorList>
            <person name="Zhong C."/>
            <person name="Zhao Z."/>
            <person name="Fu J."/>
            <person name="Zong G."/>
            <person name="Qin R."/>
            <person name="Cao G."/>
        </authorList>
    </citation>
    <scope>NUCLEOTIDE SEQUENCE [LARGE SCALE GENOMIC DNA]</scope>
    <source>
        <strain evidence="4 5">S21</strain>
    </source>
</reference>
<dbReference type="Pfam" id="PF04203">
    <property type="entry name" value="Sortase"/>
    <property type="match status" value="1"/>
</dbReference>
<dbReference type="AlphaFoldDB" id="A0A1V0U628"/>
<feature type="region of interest" description="Disordered" evidence="2">
    <location>
        <begin position="43"/>
        <end position="87"/>
    </location>
</feature>
<dbReference type="OrthoDB" id="525039at2"/>
<dbReference type="EMBL" id="CP020570">
    <property type="protein sequence ID" value="ARF60560.1"/>
    <property type="molecule type" value="Genomic_DNA"/>
</dbReference>